<keyword evidence="7 8" id="KW-0472">Membrane</keyword>
<evidence type="ECO:0000256" key="4">
    <source>
        <dbReference type="ARBA" id="ARBA00022475"/>
    </source>
</evidence>
<evidence type="ECO:0000256" key="1">
    <source>
        <dbReference type="ARBA" id="ARBA00004651"/>
    </source>
</evidence>
<evidence type="ECO:0000256" key="5">
    <source>
        <dbReference type="ARBA" id="ARBA00022692"/>
    </source>
</evidence>
<evidence type="ECO:0000256" key="2">
    <source>
        <dbReference type="ARBA" id="ARBA00009142"/>
    </source>
</evidence>
<feature type="transmembrane region" description="Helical" evidence="8">
    <location>
        <begin position="147"/>
        <end position="172"/>
    </location>
</feature>
<dbReference type="Proteomes" id="UP000183772">
    <property type="component" value="Chromosome I"/>
</dbReference>
<reference evidence="9 10" key="1">
    <citation type="submission" date="2016-10" db="EMBL/GenBank/DDBJ databases">
        <authorList>
            <person name="Varghese N."/>
            <person name="Submissions S."/>
        </authorList>
    </citation>
    <scope>NUCLEOTIDE SEQUENCE [LARGE SCALE GENOMIC DNA]</scope>
    <source>
        <strain evidence="9 10">DSM 16733</strain>
    </source>
</reference>
<dbReference type="InterPro" id="IPR052017">
    <property type="entry name" value="TSUP"/>
</dbReference>
<gene>
    <name evidence="9" type="ORF">SAMN05216476_3726</name>
</gene>
<keyword evidence="3" id="KW-0813">Transport</keyword>
<evidence type="ECO:0000256" key="3">
    <source>
        <dbReference type="ARBA" id="ARBA00022448"/>
    </source>
</evidence>
<name>A0AAX2DEG4_9PSED</name>
<evidence type="ECO:0000256" key="8">
    <source>
        <dbReference type="RuleBase" id="RU363041"/>
    </source>
</evidence>
<proteinExistence type="inferred from homology"/>
<evidence type="ECO:0000313" key="10">
    <source>
        <dbReference type="Proteomes" id="UP000183772"/>
    </source>
</evidence>
<dbReference type="PANTHER" id="PTHR30269">
    <property type="entry name" value="TRANSMEMBRANE PROTEIN YFCA"/>
    <property type="match status" value="1"/>
</dbReference>
<dbReference type="EMBL" id="LT629790">
    <property type="protein sequence ID" value="SDU62267.1"/>
    <property type="molecule type" value="Genomic_DNA"/>
</dbReference>
<evidence type="ECO:0000256" key="6">
    <source>
        <dbReference type="ARBA" id="ARBA00022989"/>
    </source>
</evidence>
<evidence type="ECO:0000313" key="9">
    <source>
        <dbReference type="EMBL" id="SDU62267.1"/>
    </source>
</evidence>
<evidence type="ECO:0000256" key="7">
    <source>
        <dbReference type="ARBA" id="ARBA00023136"/>
    </source>
</evidence>
<feature type="transmembrane region" description="Helical" evidence="8">
    <location>
        <begin position="109"/>
        <end position="126"/>
    </location>
</feature>
<keyword evidence="10" id="KW-1185">Reference proteome</keyword>
<sequence length="259" mass="27373">MPFELSVDLTTLAILTVVAFLAGFIDAIAGGGGLLTTPALLTAGLPPHLVLGTNKLSATFGSATASFTFYKRKLFDPRQWTHALVGTLVGALSGAIVAHYLPAEWLNKMLPVIVFACGLYLLFGGTPKAPLDSDAPIKKTWQSPQGFALGFYDGVAGPGTGAFWTVSSLLLYPIDLVKASGVARSMNFVSNIAALVVFMFSGQVDWIIGLCMGLSVMIGAFFGARTAISGGAKFIRPVFITVVLGLTVRLAWQHWFNVA</sequence>
<accession>A0AAX2DEG4</accession>
<dbReference type="AlphaFoldDB" id="A0AAX2DEG4"/>
<feature type="transmembrane region" description="Helical" evidence="8">
    <location>
        <begin position="234"/>
        <end position="252"/>
    </location>
</feature>
<comment type="subcellular location">
    <subcellularLocation>
        <location evidence="1 8">Cell membrane</location>
        <topology evidence="1 8">Multi-pass membrane protein</topology>
    </subcellularLocation>
</comment>
<comment type="similarity">
    <text evidence="2 8">Belongs to the 4-toluene sulfonate uptake permease (TSUP) (TC 2.A.102) family.</text>
</comment>
<dbReference type="GO" id="GO:0005886">
    <property type="term" value="C:plasma membrane"/>
    <property type="evidence" value="ECO:0007669"/>
    <property type="project" value="UniProtKB-SubCell"/>
</dbReference>
<feature type="transmembrane region" description="Helical" evidence="8">
    <location>
        <begin position="82"/>
        <end position="103"/>
    </location>
</feature>
<dbReference type="InterPro" id="IPR002781">
    <property type="entry name" value="TM_pro_TauE-like"/>
</dbReference>
<dbReference type="RefSeq" id="WP_047698766.1">
    <property type="nucleotide sequence ID" value="NZ_CAKKMJ010000009.1"/>
</dbReference>
<organism evidence="9 10">
    <name type="scientific">Pseudomonas mediterranea</name>
    <dbReference type="NCBI Taxonomy" id="183795"/>
    <lineage>
        <taxon>Bacteria</taxon>
        <taxon>Pseudomonadati</taxon>
        <taxon>Pseudomonadota</taxon>
        <taxon>Gammaproteobacteria</taxon>
        <taxon>Pseudomonadales</taxon>
        <taxon>Pseudomonadaceae</taxon>
        <taxon>Pseudomonas</taxon>
    </lineage>
</organism>
<feature type="transmembrane region" description="Helical" evidence="8">
    <location>
        <begin position="12"/>
        <end position="36"/>
    </location>
</feature>
<feature type="transmembrane region" description="Helical" evidence="8">
    <location>
        <begin position="192"/>
        <end position="222"/>
    </location>
</feature>
<keyword evidence="6 8" id="KW-1133">Transmembrane helix</keyword>
<protein>
    <recommendedName>
        <fullName evidence="8">Probable membrane transporter protein</fullName>
    </recommendedName>
</protein>
<keyword evidence="4 8" id="KW-1003">Cell membrane</keyword>
<dbReference type="PANTHER" id="PTHR30269:SF25">
    <property type="entry name" value="MEMBRANE TRANSPORTER PROTEIN-RELATED"/>
    <property type="match status" value="1"/>
</dbReference>
<dbReference type="GeneID" id="76213803"/>
<keyword evidence="5 8" id="KW-0812">Transmembrane</keyword>
<dbReference type="Pfam" id="PF01925">
    <property type="entry name" value="TauE"/>
    <property type="match status" value="1"/>
</dbReference>